<organism evidence="5 6">
    <name type="scientific">Microbacterium gilvum</name>
    <dbReference type="NCBI Taxonomy" id="1336204"/>
    <lineage>
        <taxon>Bacteria</taxon>
        <taxon>Bacillati</taxon>
        <taxon>Actinomycetota</taxon>
        <taxon>Actinomycetes</taxon>
        <taxon>Micrococcales</taxon>
        <taxon>Microbacteriaceae</taxon>
        <taxon>Microbacterium</taxon>
    </lineage>
</organism>
<gene>
    <name evidence="5" type="ORF">GCM10023351_08760</name>
</gene>
<dbReference type="InterPro" id="IPR050204">
    <property type="entry name" value="AraC_XylS_family_regulators"/>
</dbReference>
<dbReference type="InterPro" id="IPR035418">
    <property type="entry name" value="AraC-bd_2"/>
</dbReference>
<dbReference type="SMART" id="SM00342">
    <property type="entry name" value="HTH_ARAC"/>
    <property type="match status" value="1"/>
</dbReference>
<dbReference type="Pfam" id="PF14525">
    <property type="entry name" value="AraC_binding_2"/>
    <property type="match status" value="1"/>
</dbReference>
<dbReference type="Gene3D" id="1.10.10.60">
    <property type="entry name" value="Homeodomain-like"/>
    <property type="match status" value="1"/>
</dbReference>
<proteinExistence type="predicted"/>
<dbReference type="Pfam" id="PF12833">
    <property type="entry name" value="HTH_18"/>
    <property type="match status" value="1"/>
</dbReference>
<dbReference type="EMBL" id="BAABKO010000001">
    <property type="protein sequence ID" value="GAA4767577.1"/>
    <property type="molecule type" value="Genomic_DNA"/>
</dbReference>
<dbReference type="Proteomes" id="UP001501645">
    <property type="component" value="Unassembled WGS sequence"/>
</dbReference>
<dbReference type="PANTHER" id="PTHR46796:SF6">
    <property type="entry name" value="ARAC SUBFAMILY"/>
    <property type="match status" value="1"/>
</dbReference>
<evidence type="ECO:0000313" key="6">
    <source>
        <dbReference type="Proteomes" id="UP001501645"/>
    </source>
</evidence>
<accession>A0ABP8ZX78</accession>
<dbReference type="InterPro" id="IPR018060">
    <property type="entry name" value="HTH_AraC"/>
</dbReference>
<protein>
    <submittedName>
        <fullName evidence="5">Helix-turn-helix domain-containing protein</fullName>
    </submittedName>
</protein>
<name>A0ABP8ZX78_9MICO</name>
<keyword evidence="2" id="KW-0238">DNA-binding</keyword>
<evidence type="ECO:0000256" key="3">
    <source>
        <dbReference type="ARBA" id="ARBA00023163"/>
    </source>
</evidence>
<evidence type="ECO:0000256" key="1">
    <source>
        <dbReference type="ARBA" id="ARBA00023015"/>
    </source>
</evidence>
<evidence type="ECO:0000256" key="2">
    <source>
        <dbReference type="ARBA" id="ARBA00023125"/>
    </source>
</evidence>
<dbReference type="RefSeq" id="WP_345436330.1">
    <property type="nucleotide sequence ID" value="NZ_BAABKO010000001.1"/>
</dbReference>
<dbReference type="SUPFAM" id="SSF46689">
    <property type="entry name" value="Homeodomain-like"/>
    <property type="match status" value="1"/>
</dbReference>
<comment type="caution">
    <text evidence="5">The sequence shown here is derived from an EMBL/GenBank/DDBJ whole genome shotgun (WGS) entry which is preliminary data.</text>
</comment>
<reference evidence="6" key="1">
    <citation type="journal article" date="2019" name="Int. J. Syst. Evol. Microbiol.">
        <title>The Global Catalogue of Microorganisms (GCM) 10K type strain sequencing project: providing services to taxonomists for standard genome sequencing and annotation.</title>
        <authorList>
            <consortium name="The Broad Institute Genomics Platform"/>
            <consortium name="The Broad Institute Genome Sequencing Center for Infectious Disease"/>
            <person name="Wu L."/>
            <person name="Ma J."/>
        </authorList>
    </citation>
    <scope>NUCLEOTIDE SEQUENCE [LARGE SCALE GENOMIC DNA]</scope>
    <source>
        <strain evidence="6">JCM 18537</strain>
    </source>
</reference>
<evidence type="ECO:0000313" key="5">
    <source>
        <dbReference type="EMBL" id="GAA4767577.1"/>
    </source>
</evidence>
<evidence type="ECO:0000259" key="4">
    <source>
        <dbReference type="PROSITE" id="PS01124"/>
    </source>
</evidence>
<keyword evidence="3" id="KW-0804">Transcription</keyword>
<keyword evidence="6" id="KW-1185">Reference proteome</keyword>
<feature type="domain" description="HTH araC/xylS-type" evidence="4">
    <location>
        <begin position="218"/>
        <end position="316"/>
    </location>
</feature>
<dbReference type="PROSITE" id="PS01124">
    <property type="entry name" value="HTH_ARAC_FAMILY_2"/>
    <property type="match status" value="1"/>
</dbReference>
<sequence>MTEIVPYPVGITFAATAGTRTVYRFSGAEGLRALSLWFAMSSPDVDAFAGRLVSVPLQDYAYEDFSASAFVCERTPAHILAAPSDLVRITYVVEGTVFVDAAQRSTRVDPGQILAVNLRTPFRFWTEGPTRLATTSIPIRDLRLPPEQLEAVEFTVLERSPVIATWGAVMRALSNAAPDDGTRESELVAHALLDLAQAILSAPVGATRTFRADDALRQRVYDLIEREYADPDLQVSDIARRLRVSTRYVHRLFQDEPLSVARAIRSRRVEAAARAMLLTRRSFEEIAIAVGFGSVDSAHRAFREQIGLTPSAYRRSGGEAEPPG</sequence>
<keyword evidence="1" id="KW-0805">Transcription regulation</keyword>
<dbReference type="PANTHER" id="PTHR46796">
    <property type="entry name" value="HTH-TYPE TRANSCRIPTIONAL ACTIVATOR RHAS-RELATED"/>
    <property type="match status" value="1"/>
</dbReference>
<dbReference type="InterPro" id="IPR009057">
    <property type="entry name" value="Homeodomain-like_sf"/>
</dbReference>